<dbReference type="InterPro" id="IPR036565">
    <property type="entry name" value="Mur-like_cat_sf"/>
</dbReference>
<keyword evidence="5 10" id="KW-0547">Nucleotide-binding</keyword>
<proteinExistence type="inferred from homology"/>
<dbReference type="NCBIfam" id="TIGR01499">
    <property type="entry name" value="folC"/>
    <property type="match status" value="1"/>
</dbReference>
<accession>A0ABQ2D123</accession>
<dbReference type="PANTHER" id="PTHR11136:SF0">
    <property type="entry name" value="DIHYDROFOLATE SYNTHETASE-RELATED"/>
    <property type="match status" value="1"/>
</dbReference>
<dbReference type="InterPro" id="IPR001645">
    <property type="entry name" value="Folylpolyglutamate_synth"/>
</dbReference>
<evidence type="ECO:0000256" key="5">
    <source>
        <dbReference type="ARBA" id="ARBA00022741"/>
    </source>
</evidence>
<evidence type="ECO:0000313" key="12">
    <source>
        <dbReference type="EMBL" id="GGJ37156.1"/>
    </source>
</evidence>
<sequence>MKGYRKDPPVLTPFALSPLTKGDAIPYNGKTMTPDYDWLYSRTRAGKDRTPERARKLLALLGNPEKDIKVIHVIGTNGKGSVCTMLEAGLRAGHMNVGKFTSPHLTNFSERIRVNLQEIPGEDIAAFIEWAKVHAPDMPFFELSFGMAMGHFQKETVDWAIIEAGVGGEKDATNALENVVATLITNVDLDHQATLGNTVRDIAKDKAGAIRAGVPVLTTAAGEALRVITQIAEDRGAPLYTPQYHPHLFTIPRPPRMTGSHQVSNARLALAALRVLFLKGHRVKHWKEEDRLETERCGATSPYIKRLDKDLTSVYEAALDAQHPGRMEMFKIGSKAVILDGAHNPHAARALAQNFRNVSTLLFGIMARKDAKETLDALAPLAGKIIYTNPGELGLDPAELARMHPGQVVQNPEQALEAALAATPEQGGLLVAGSLYLIGRIRPKILDMLQEQD</sequence>
<evidence type="ECO:0000256" key="7">
    <source>
        <dbReference type="ARBA" id="ARBA00022842"/>
    </source>
</evidence>
<evidence type="ECO:0000256" key="4">
    <source>
        <dbReference type="ARBA" id="ARBA00022723"/>
    </source>
</evidence>
<organism evidence="12 13">
    <name type="scientific">Deinococcus roseus</name>
    <dbReference type="NCBI Taxonomy" id="392414"/>
    <lineage>
        <taxon>Bacteria</taxon>
        <taxon>Thermotogati</taxon>
        <taxon>Deinococcota</taxon>
        <taxon>Deinococci</taxon>
        <taxon>Deinococcales</taxon>
        <taxon>Deinococcaceae</taxon>
        <taxon>Deinococcus</taxon>
    </lineage>
</organism>
<keyword evidence="13" id="KW-1185">Reference proteome</keyword>
<evidence type="ECO:0000256" key="10">
    <source>
        <dbReference type="PIRNR" id="PIRNR001563"/>
    </source>
</evidence>
<name>A0ABQ2D123_9DEIO</name>
<comment type="caution">
    <text evidence="12">The sequence shown here is derived from an EMBL/GenBank/DDBJ whole genome shotgun (WGS) entry which is preliminary data.</text>
</comment>
<evidence type="ECO:0000256" key="3">
    <source>
        <dbReference type="ARBA" id="ARBA00022598"/>
    </source>
</evidence>
<dbReference type="PANTHER" id="PTHR11136">
    <property type="entry name" value="FOLYLPOLYGLUTAMATE SYNTHASE-RELATED"/>
    <property type="match status" value="1"/>
</dbReference>
<gene>
    <name evidence="12" type="ORF">GCM10008938_24050</name>
</gene>
<evidence type="ECO:0000256" key="9">
    <source>
        <dbReference type="ARBA" id="ARBA00047493"/>
    </source>
</evidence>
<dbReference type="SUPFAM" id="SSF53623">
    <property type="entry name" value="MurD-like peptide ligases, catalytic domain"/>
    <property type="match status" value="1"/>
</dbReference>
<dbReference type="EMBL" id="BMOD01000008">
    <property type="protein sequence ID" value="GGJ37156.1"/>
    <property type="molecule type" value="Genomic_DNA"/>
</dbReference>
<dbReference type="Gene3D" id="3.90.190.20">
    <property type="entry name" value="Mur ligase, C-terminal domain"/>
    <property type="match status" value="1"/>
</dbReference>
<evidence type="ECO:0000313" key="13">
    <source>
        <dbReference type="Proteomes" id="UP000632222"/>
    </source>
</evidence>
<dbReference type="EC" id="6.3.2.17" evidence="2"/>
<dbReference type="Proteomes" id="UP000632222">
    <property type="component" value="Unassembled WGS sequence"/>
</dbReference>
<comment type="similarity">
    <text evidence="1 10">Belongs to the folylpolyglutamate synthase family.</text>
</comment>
<dbReference type="Gene3D" id="3.40.1190.10">
    <property type="entry name" value="Mur-like, catalytic domain"/>
    <property type="match status" value="1"/>
</dbReference>
<evidence type="ECO:0000256" key="6">
    <source>
        <dbReference type="ARBA" id="ARBA00022840"/>
    </source>
</evidence>
<evidence type="ECO:0000256" key="1">
    <source>
        <dbReference type="ARBA" id="ARBA00008276"/>
    </source>
</evidence>
<keyword evidence="7" id="KW-0460">Magnesium</keyword>
<dbReference type="InterPro" id="IPR004101">
    <property type="entry name" value="Mur_ligase_C"/>
</dbReference>
<evidence type="ECO:0000259" key="11">
    <source>
        <dbReference type="Pfam" id="PF02875"/>
    </source>
</evidence>
<dbReference type="PIRSF" id="PIRSF001563">
    <property type="entry name" value="Folylpolyglu_synth"/>
    <property type="match status" value="1"/>
</dbReference>
<reference evidence="13" key="1">
    <citation type="journal article" date="2019" name="Int. J. Syst. Evol. Microbiol.">
        <title>The Global Catalogue of Microorganisms (GCM) 10K type strain sequencing project: providing services to taxonomists for standard genome sequencing and annotation.</title>
        <authorList>
            <consortium name="The Broad Institute Genomics Platform"/>
            <consortium name="The Broad Institute Genome Sequencing Center for Infectious Disease"/>
            <person name="Wu L."/>
            <person name="Ma J."/>
        </authorList>
    </citation>
    <scope>NUCLEOTIDE SEQUENCE [LARGE SCALE GENOMIC DNA]</scope>
    <source>
        <strain evidence="13">JCM 14370</strain>
    </source>
</reference>
<dbReference type="Pfam" id="PF02875">
    <property type="entry name" value="Mur_ligase_C"/>
    <property type="match status" value="1"/>
</dbReference>
<keyword evidence="6 10" id="KW-0067">ATP-binding</keyword>
<evidence type="ECO:0000256" key="8">
    <source>
        <dbReference type="ARBA" id="ARBA00030592"/>
    </source>
</evidence>
<feature type="domain" description="Mur ligase C-terminal" evidence="11">
    <location>
        <begin position="325"/>
        <end position="434"/>
    </location>
</feature>
<comment type="catalytic activity">
    <reaction evidence="9">
        <text>(6S)-5,6,7,8-tetrahydrofolyl-(gamma-L-Glu)(n) + L-glutamate + ATP = (6S)-5,6,7,8-tetrahydrofolyl-(gamma-L-Glu)(n+1) + ADP + phosphate + H(+)</text>
        <dbReference type="Rhea" id="RHEA:10580"/>
        <dbReference type="Rhea" id="RHEA-COMP:14738"/>
        <dbReference type="Rhea" id="RHEA-COMP:14740"/>
        <dbReference type="ChEBI" id="CHEBI:15378"/>
        <dbReference type="ChEBI" id="CHEBI:29985"/>
        <dbReference type="ChEBI" id="CHEBI:30616"/>
        <dbReference type="ChEBI" id="CHEBI:43474"/>
        <dbReference type="ChEBI" id="CHEBI:141005"/>
        <dbReference type="ChEBI" id="CHEBI:456216"/>
        <dbReference type="EC" id="6.3.2.17"/>
    </reaction>
</comment>
<protein>
    <recommendedName>
        <fullName evidence="2">tetrahydrofolate synthase</fullName>
        <ecNumber evidence="2">6.3.2.17</ecNumber>
    </recommendedName>
    <alternativeName>
        <fullName evidence="8">Tetrahydrofolylpolyglutamate synthase</fullName>
    </alternativeName>
</protein>
<dbReference type="SUPFAM" id="SSF53244">
    <property type="entry name" value="MurD-like peptide ligases, peptide-binding domain"/>
    <property type="match status" value="1"/>
</dbReference>
<evidence type="ECO:0000256" key="2">
    <source>
        <dbReference type="ARBA" id="ARBA00013025"/>
    </source>
</evidence>
<keyword evidence="4" id="KW-0479">Metal-binding</keyword>
<keyword evidence="3 10" id="KW-0436">Ligase</keyword>
<dbReference type="InterPro" id="IPR036615">
    <property type="entry name" value="Mur_ligase_C_dom_sf"/>
</dbReference>